<accession>A0A6N3X5C3</accession>
<name>A0A6N3X5C3_9SYNE</name>
<comment type="caution">
    <text evidence="1">The sequence shown here is derived from an EMBL/GenBank/DDBJ whole genome shotgun (WGS) entry which is preliminary data.</text>
</comment>
<gene>
    <name evidence="1" type="ORF">TH68_01245</name>
</gene>
<reference evidence="1 2" key="1">
    <citation type="submission" date="2015-01" db="EMBL/GenBank/DDBJ databases">
        <title>Lifestyle Evolution in Cyanobacterial Symbionts of Sponges.</title>
        <authorList>
            <person name="Burgsdorf I."/>
            <person name="Slaby B.M."/>
            <person name="Handley K.M."/>
            <person name="Haber M."/>
            <person name="Blom J."/>
            <person name="Marshall C.W."/>
            <person name="Gilbert J.A."/>
            <person name="Hentschel U."/>
            <person name="Steindler L."/>
        </authorList>
    </citation>
    <scope>NUCLEOTIDE SEQUENCE [LARGE SCALE GENOMIC DNA]</scope>
    <source>
        <strain evidence="1">142</strain>
    </source>
</reference>
<dbReference type="EMBL" id="JXUO01000036">
    <property type="protein sequence ID" value="KKZ15271.1"/>
    <property type="molecule type" value="Genomic_DNA"/>
</dbReference>
<evidence type="ECO:0000313" key="2">
    <source>
        <dbReference type="Proteomes" id="UP000035054"/>
    </source>
</evidence>
<dbReference type="AlphaFoldDB" id="A0A6N3X5C3"/>
<sequence length="109" mass="12701">MCLDMMITAMSNAITFLRGYHATGKVWILITRQRSEKFPNALRHLAIDDKLSMLLRVSLGVFKTVKLFYHIAQMDILTLISLLRSWQKQRETFRFSNVTISIILEIIIT</sequence>
<evidence type="ECO:0000313" key="1">
    <source>
        <dbReference type="EMBL" id="KKZ15271.1"/>
    </source>
</evidence>
<proteinExistence type="predicted"/>
<dbReference type="Proteomes" id="UP000035054">
    <property type="component" value="Unassembled WGS sequence"/>
</dbReference>
<protein>
    <submittedName>
        <fullName evidence="1">Uncharacterized protein</fullName>
    </submittedName>
</protein>
<organism evidence="1 2">
    <name type="scientific">Candidatus Synechococcus spongiarum 142</name>
    <dbReference type="NCBI Taxonomy" id="1608213"/>
    <lineage>
        <taxon>Bacteria</taxon>
        <taxon>Bacillati</taxon>
        <taxon>Cyanobacteriota</taxon>
        <taxon>Cyanophyceae</taxon>
        <taxon>Synechococcales</taxon>
        <taxon>Synechococcaceae</taxon>
        <taxon>Synechococcus</taxon>
    </lineage>
</organism>